<dbReference type="InterPro" id="IPR052558">
    <property type="entry name" value="Siderophore_Hydrolase_D"/>
</dbReference>
<keyword evidence="5" id="KW-1185">Reference proteome</keyword>
<dbReference type="GO" id="GO:0016788">
    <property type="term" value="F:hydrolase activity, acting on ester bonds"/>
    <property type="evidence" value="ECO:0007669"/>
    <property type="project" value="TreeGrafter"/>
</dbReference>
<sequence>MRFFILLILIFTTTTASAAQKISIGETFTLHSKIIGEDRPLSVFIPKGVEKNESLYVIYLLDSQHHFHTVTGIVQSLVDYDQIPKTMVVGVETTNRPRDYLPAINGEPKTQFQKFKRSKWPDEGQTNFIKFLNDELFPFIDDKYPTYPHRTLIGHSNAGTFALSALFNHPNLFQNYLAISANGWWSYDETVHNAKSMADKNRSNKRLFISVAGEGSTFYTGTLNLLSNMETHKPTNLAWQYKQYPNHTHMSGILPAVTDGLTFLYTNYQFEITPALAKYSTVSALKDYYADLSKQYGFAVPAPVGTYVDFAEAQQNNKRSQEAIITLKQFVADYPKHSYSHMKLAQAYALLDQHEKSLNSYLQGLKVAKEQKLSADIIDAFQDMVDRAQAKLNANAKSL</sequence>
<feature type="signal peptide" evidence="3">
    <location>
        <begin position="1"/>
        <end position="18"/>
    </location>
</feature>
<proteinExistence type="inferred from homology"/>
<evidence type="ECO:0000256" key="3">
    <source>
        <dbReference type="SAM" id="SignalP"/>
    </source>
</evidence>
<evidence type="ECO:0000256" key="1">
    <source>
        <dbReference type="ARBA" id="ARBA00005622"/>
    </source>
</evidence>
<organism evidence="4 5">
    <name type="scientific">Parashewanella curva</name>
    <dbReference type="NCBI Taxonomy" id="2338552"/>
    <lineage>
        <taxon>Bacteria</taxon>
        <taxon>Pseudomonadati</taxon>
        <taxon>Pseudomonadota</taxon>
        <taxon>Gammaproteobacteria</taxon>
        <taxon>Alteromonadales</taxon>
        <taxon>Shewanellaceae</taxon>
        <taxon>Parashewanella</taxon>
    </lineage>
</organism>
<evidence type="ECO:0000313" key="5">
    <source>
        <dbReference type="Proteomes" id="UP000281474"/>
    </source>
</evidence>
<dbReference type="OrthoDB" id="9784036at2"/>
<gene>
    <name evidence="4" type="ORF">D5018_11015</name>
</gene>
<reference evidence="4 5" key="1">
    <citation type="submission" date="2018-09" db="EMBL/GenBank/DDBJ databases">
        <title>Phylogeny of the Shewanellaceae, and recommendation for two new genera, Pseudoshewanella and Parashewanella.</title>
        <authorList>
            <person name="Wang G."/>
        </authorList>
    </citation>
    <scope>NUCLEOTIDE SEQUENCE [LARGE SCALE GENOMIC DNA]</scope>
    <source>
        <strain evidence="4 5">C51</strain>
    </source>
</reference>
<dbReference type="RefSeq" id="WP_121839060.1">
    <property type="nucleotide sequence ID" value="NZ_ML014778.1"/>
</dbReference>
<dbReference type="PANTHER" id="PTHR40841:SF2">
    <property type="entry name" value="SIDEROPHORE-DEGRADING ESTERASE (EUROFUNG)"/>
    <property type="match status" value="1"/>
</dbReference>
<dbReference type="SUPFAM" id="SSF48452">
    <property type="entry name" value="TPR-like"/>
    <property type="match status" value="1"/>
</dbReference>
<dbReference type="AlphaFoldDB" id="A0A3L8PWE1"/>
<dbReference type="SUPFAM" id="SSF53474">
    <property type="entry name" value="alpha/beta-Hydrolases"/>
    <property type="match status" value="1"/>
</dbReference>
<dbReference type="EMBL" id="QZEI01000029">
    <property type="protein sequence ID" value="RLV59676.1"/>
    <property type="molecule type" value="Genomic_DNA"/>
</dbReference>
<evidence type="ECO:0000313" key="4">
    <source>
        <dbReference type="EMBL" id="RLV59676.1"/>
    </source>
</evidence>
<evidence type="ECO:0000256" key="2">
    <source>
        <dbReference type="ARBA" id="ARBA00022801"/>
    </source>
</evidence>
<comment type="caution">
    <text evidence="4">The sequence shown here is derived from an EMBL/GenBank/DDBJ whole genome shotgun (WGS) entry which is preliminary data.</text>
</comment>
<dbReference type="InterPro" id="IPR011990">
    <property type="entry name" value="TPR-like_helical_dom_sf"/>
</dbReference>
<comment type="similarity">
    <text evidence="1">Belongs to the esterase D family.</text>
</comment>
<dbReference type="InterPro" id="IPR029058">
    <property type="entry name" value="AB_hydrolase_fold"/>
</dbReference>
<feature type="chain" id="PRO_5018235910" evidence="3">
    <location>
        <begin position="19"/>
        <end position="399"/>
    </location>
</feature>
<dbReference type="PANTHER" id="PTHR40841">
    <property type="entry name" value="SIDEROPHORE TRIACETYLFUSARININE C ESTERASE"/>
    <property type="match status" value="1"/>
</dbReference>
<dbReference type="Pfam" id="PF00756">
    <property type="entry name" value="Esterase"/>
    <property type="match status" value="1"/>
</dbReference>
<protein>
    <submittedName>
        <fullName evidence="4">Alpha/beta hydrolase</fullName>
    </submittedName>
</protein>
<keyword evidence="2 4" id="KW-0378">Hydrolase</keyword>
<dbReference type="Gene3D" id="3.40.50.1820">
    <property type="entry name" value="alpha/beta hydrolase"/>
    <property type="match status" value="1"/>
</dbReference>
<name>A0A3L8PWE1_9GAMM</name>
<accession>A0A3L8PWE1</accession>
<dbReference type="InterPro" id="IPR000801">
    <property type="entry name" value="Esterase-like"/>
</dbReference>
<keyword evidence="3" id="KW-0732">Signal</keyword>
<dbReference type="Proteomes" id="UP000281474">
    <property type="component" value="Unassembled WGS sequence"/>
</dbReference>